<dbReference type="PROSITE" id="PS51318">
    <property type="entry name" value="TAT"/>
    <property type="match status" value="1"/>
</dbReference>
<dbReference type="EMBL" id="JBHSFT010000014">
    <property type="protein sequence ID" value="MFC4662507.1"/>
    <property type="molecule type" value="Genomic_DNA"/>
</dbReference>
<proteinExistence type="predicted"/>
<name>A0ABV9JXS4_9BACI</name>
<organism evidence="1 2">
    <name type="scientific">Oceanobacillus aidingensis</name>
    <dbReference type="NCBI Taxonomy" id="645964"/>
    <lineage>
        <taxon>Bacteria</taxon>
        <taxon>Bacillati</taxon>
        <taxon>Bacillota</taxon>
        <taxon>Bacilli</taxon>
        <taxon>Bacillales</taxon>
        <taxon>Bacillaceae</taxon>
        <taxon>Oceanobacillus</taxon>
    </lineage>
</organism>
<evidence type="ECO:0000313" key="1">
    <source>
        <dbReference type="EMBL" id="MFC4662507.1"/>
    </source>
</evidence>
<dbReference type="InterPro" id="IPR006311">
    <property type="entry name" value="TAT_signal"/>
</dbReference>
<reference evidence="2" key="1">
    <citation type="journal article" date="2019" name="Int. J. Syst. Evol. Microbiol.">
        <title>The Global Catalogue of Microorganisms (GCM) 10K type strain sequencing project: providing services to taxonomists for standard genome sequencing and annotation.</title>
        <authorList>
            <consortium name="The Broad Institute Genomics Platform"/>
            <consortium name="The Broad Institute Genome Sequencing Center for Infectious Disease"/>
            <person name="Wu L."/>
            <person name="Ma J."/>
        </authorList>
    </citation>
    <scope>NUCLEOTIDE SEQUENCE [LARGE SCALE GENOMIC DNA]</scope>
    <source>
        <strain evidence="2">CCUG 37257</strain>
    </source>
</reference>
<protein>
    <submittedName>
        <fullName evidence="1">Twin-arginine translocation signal domain-containing protein</fullName>
    </submittedName>
</protein>
<sequence>MDVSRRQFIKTAGMTTGGIVG</sequence>
<accession>A0ABV9JXS4</accession>
<evidence type="ECO:0000313" key="2">
    <source>
        <dbReference type="Proteomes" id="UP001595988"/>
    </source>
</evidence>
<dbReference type="NCBIfam" id="TIGR01409">
    <property type="entry name" value="TAT_signal_seq"/>
    <property type="match status" value="1"/>
</dbReference>
<gene>
    <name evidence="1" type="ORF">ACFO3P_09935</name>
</gene>
<dbReference type="Proteomes" id="UP001595988">
    <property type="component" value="Unassembled WGS sequence"/>
</dbReference>
<dbReference type="InterPro" id="IPR019546">
    <property type="entry name" value="TAT_signal_bac_arc"/>
</dbReference>
<dbReference type="RefSeq" id="WP_084613032.1">
    <property type="nucleotide sequence ID" value="NZ_JBHSFT010000014.1"/>
</dbReference>
<comment type="caution">
    <text evidence="1">The sequence shown here is derived from an EMBL/GenBank/DDBJ whole genome shotgun (WGS) entry which is preliminary data.</text>
</comment>
<dbReference type="Pfam" id="PF10518">
    <property type="entry name" value="TAT_signal"/>
    <property type="match status" value="1"/>
</dbReference>
<keyword evidence="2" id="KW-1185">Reference proteome</keyword>